<dbReference type="GO" id="GO:0008745">
    <property type="term" value="F:N-acetylmuramoyl-L-alanine amidase activity"/>
    <property type="evidence" value="ECO:0007669"/>
    <property type="project" value="InterPro"/>
</dbReference>
<feature type="domain" description="SLH" evidence="4">
    <location>
        <begin position="25"/>
        <end position="84"/>
    </location>
</feature>
<keyword evidence="1 3" id="KW-0732">Signal</keyword>
<sequence>MKYKAIAAGMLAASLLAYPVSSLAETKKFSDVADDSFAKDAIYYLVERDVISGMTSDTFAPKGLLTRAEAATIIAKAIGLKVDPAGKPSFNDSKNHWATQYIAAIEKENIIAGRGAGVFDPDGKVTRAEMASMLVKAYKLKGLVQAPITNKFTDLEDHFGKEAANILVALEISAGTGKTIWSPNQSIPREQAAQMTYKADKLKKNNDNTSKPEETTKEMYIDRKFITYHQPSLSSGITDLQHDPQKVVVKEERDGWIKIVTSKGEKWTPLKEKTEVINEGFTTYAEASHSSKVLAKREAQKVVVIEEKDSWIRIRTNSGFQWVDKNQLNPVKQENFLEGKAIIIDPGHGGIDSGNVGYYEKESQIVLDTSLRLQKIFEKKTPFTVKLTRTNDTRPGVNSSDSLIKRVEFAKENKGDIFVSIHGNGSDEKDGHGTETFYYAAAPTKSTNPYTEDSRLLADKIQKRLVAALGTHDRGVKKDIWYVVKYNTMPAVLTELAFVDNKNDANKLATAAQKQRAAEAIYQGILDYYEAKGNNVSSFR</sequence>
<dbReference type="GO" id="GO:0030288">
    <property type="term" value="C:outer membrane-bounded periplasmic space"/>
    <property type="evidence" value="ECO:0007669"/>
    <property type="project" value="TreeGrafter"/>
</dbReference>
<evidence type="ECO:0000313" key="5">
    <source>
        <dbReference type="EMBL" id="KZD51802.1"/>
    </source>
</evidence>
<evidence type="ECO:0000256" key="2">
    <source>
        <dbReference type="ARBA" id="ARBA00022801"/>
    </source>
</evidence>
<dbReference type="GO" id="GO:0009253">
    <property type="term" value="P:peptidoglycan catabolic process"/>
    <property type="evidence" value="ECO:0007669"/>
    <property type="project" value="InterPro"/>
</dbReference>
<protein>
    <submittedName>
        <fullName evidence="5">S-layer protein / N-acetylmuramoyl-L-alanine amidase</fullName>
    </submittedName>
</protein>
<proteinExistence type="predicted"/>
<accession>A0A164KXC6</accession>
<organism evidence="5 6">
    <name type="scientific">Bacillus cereus</name>
    <dbReference type="NCBI Taxonomy" id="1396"/>
    <lineage>
        <taxon>Bacteria</taxon>
        <taxon>Bacillati</taxon>
        <taxon>Bacillota</taxon>
        <taxon>Bacilli</taxon>
        <taxon>Bacillales</taxon>
        <taxon>Bacillaceae</taxon>
        <taxon>Bacillus</taxon>
        <taxon>Bacillus cereus group</taxon>
    </lineage>
</organism>
<dbReference type="EMBL" id="LJKE01000121">
    <property type="protein sequence ID" value="KZD51802.1"/>
    <property type="molecule type" value="Genomic_DNA"/>
</dbReference>
<dbReference type="InterPro" id="IPR002508">
    <property type="entry name" value="MurNAc-LAA_cat"/>
</dbReference>
<name>A0A164KXC6_BACCE</name>
<dbReference type="Pfam" id="PF00395">
    <property type="entry name" value="SLH"/>
    <property type="match status" value="2"/>
</dbReference>
<evidence type="ECO:0000259" key="4">
    <source>
        <dbReference type="PROSITE" id="PS51272"/>
    </source>
</evidence>
<gene>
    <name evidence="5" type="ORF">B4088_5976</name>
</gene>
<dbReference type="Pfam" id="PF01520">
    <property type="entry name" value="Amidase_3"/>
    <property type="match status" value="1"/>
</dbReference>
<dbReference type="AlphaFoldDB" id="A0A164KXC6"/>
<dbReference type="RefSeq" id="WP_063263306.1">
    <property type="nucleotide sequence ID" value="NZ_LJKE01000121.1"/>
</dbReference>
<dbReference type="SUPFAM" id="SSF53187">
    <property type="entry name" value="Zn-dependent exopeptidases"/>
    <property type="match status" value="1"/>
</dbReference>
<evidence type="ECO:0000313" key="6">
    <source>
        <dbReference type="Proteomes" id="UP000076482"/>
    </source>
</evidence>
<feature type="chain" id="PRO_5007851362" evidence="3">
    <location>
        <begin position="25"/>
        <end position="540"/>
    </location>
</feature>
<evidence type="ECO:0000256" key="1">
    <source>
        <dbReference type="ARBA" id="ARBA00022729"/>
    </source>
</evidence>
<reference evidence="5 6" key="1">
    <citation type="submission" date="2015-09" db="EMBL/GenBank/DDBJ databases">
        <title>Bacillus cereus food isolates.</title>
        <authorList>
            <person name="Boekhorst J."/>
        </authorList>
    </citation>
    <scope>NUCLEOTIDE SEQUENCE [LARGE SCALE GENOMIC DNA]</scope>
    <source>
        <strain evidence="5 6">B4088</strain>
    </source>
</reference>
<dbReference type="CDD" id="cd02696">
    <property type="entry name" value="MurNAc-LAA"/>
    <property type="match status" value="1"/>
</dbReference>
<dbReference type="Proteomes" id="UP000076482">
    <property type="component" value="Unassembled WGS sequence"/>
</dbReference>
<dbReference type="PROSITE" id="PS51272">
    <property type="entry name" value="SLH"/>
    <property type="match status" value="3"/>
</dbReference>
<dbReference type="InterPro" id="IPR001119">
    <property type="entry name" value="SLH_dom"/>
</dbReference>
<dbReference type="Gene3D" id="3.40.630.40">
    <property type="entry name" value="Zn-dependent exopeptidases"/>
    <property type="match status" value="1"/>
</dbReference>
<dbReference type="PANTHER" id="PTHR30404">
    <property type="entry name" value="N-ACETYLMURAMOYL-L-ALANINE AMIDASE"/>
    <property type="match status" value="1"/>
</dbReference>
<dbReference type="InterPro" id="IPR050695">
    <property type="entry name" value="N-acetylmuramoyl_amidase_3"/>
</dbReference>
<dbReference type="PANTHER" id="PTHR30404:SF0">
    <property type="entry name" value="N-ACETYLMURAMOYL-L-ALANINE AMIDASE AMIC"/>
    <property type="match status" value="1"/>
</dbReference>
<feature type="domain" description="SLH" evidence="4">
    <location>
        <begin position="149"/>
        <end position="210"/>
    </location>
</feature>
<comment type="caution">
    <text evidence="5">The sequence shown here is derived from an EMBL/GenBank/DDBJ whole genome shotgun (WGS) entry which is preliminary data.</text>
</comment>
<keyword evidence="2" id="KW-0378">Hydrolase</keyword>
<dbReference type="SMART" id="SM00646">
    <property type="entry name" value="Ami_3"/>
    <property type="match status" value="1"/>
</dbReference>
<feature type="signal peptide" evidence="3">
    <location>
        <begin position="1"/>
        <end position="24"/>
    </location>
</feature>
<dbReference type="PATRIC" id="fig|1396.535.peg.2611"/>
<feature type="domain" description="SLH" evidence="4">
    <location>
        <begin position="85"/>
        <end position="148"/>
    </location>
</feature>
<evidence type="ECO:0000256" key="3">
    <source>
        <dbReference type="SAM" id="SignalP"/>
    </source>
</evidence>